<feature type="transmembrane region" description="Helical" evidence="5">
    <location>
        <begin position="42"/>
        <end position="67"/>
    </location>
</feature>
<evidence type="ECO:0000256" key="1">
    <source>
        <dbReference type="ARBA" id="ARBA00004141"/>
    </source>
</evidence>
<dbReference type="InterPro" id="IPR051533">
    <property type="entry name" value="WaaL-like"/>
</dbReference>
<reference evidence="7" key="1">
    <citation type="journal article" date="2021" name="Front. Microbiol.">
        <title>Comprehensive Comparative Genomics and Phenotyping of Methylobacterium Species.</title>
        <authorList>
            <person name="Alessa O."/>
            <person name="Ogura Y."/>
            <person name="Fujitani Y."/>
            <person name="Takami H."/>
            <person name="Hayashi T."/>
            <person name="Sahin N."/>
            <person name="Tani A."/>
        </authorList>
    </citation>
    <scope>NUCLEOTIDE SEQUENCE</scope>
    <source>
        <strain evidence="7">LMG 23639</strain>
    </source>
</reference>
<feature type="transmembrane region" description="Helical" evidence="5">
    <location>
        <begin position="468"/>
        <end position="485"/>
    </location>
</feature>
<feature type="transmembrane region" description="Helical" evidence="5">
    <location>
        <begin position="87"/>
        <end position="108"/>
    </location>
</feature>
<evidence type="ECO:0000256" key="5">
    <source>
        <dbReference type="SAM" id="Phobius"/>
    </source>
</evidence>
<feature type="transmembrane region" description="Helical" evidence="5">
    <location>
        <begin position="443"/>
        <end position="462"/>
    </location>
</feature>
<feature type="transmembrane region" description="Helical" evidence="5">
    <location>
        <begin position="149"/>
        <end position="167"/>
    </location>
</feature>
<protein>
    <recommendedName>
        <fullName evidence="6">O-antigen ligase-related domain-containing protein</fullName>
    </recommendedName>
</protein>
<comment type="caution">
    <text evidence="7">The sequence shown here is derived from an EMBL/GenBank/DDBJ whole genome shotgun (WGS) entry which is preliminary data.</text>
</comment>
<feature type="transmembrane region" description="Helical" evidence="5">
    <location>
        <begin position="412"/>
        <end position="431"/>
    </location>
</feature>
<proteinExistence type="predicted"/>
<keyword evidence="3 5" id="KW-1133">Transmembrane helix</keyword>
<evidence type="ECO:0000256" key="2">
    <source>
        <dbReference type="ARBA" id="ARBA00022692"/>
    </source>
</evidence>
<feature type="transmembrane region" description="Helical" evidence="5">
    <location>
        <begin position="291"/>
        <end position="307"/>
    </location>
</feature>
<evidence type="ECO:0000259" key="6">
    <source>
        <dbReference type="Pfam" id="PF04932"/>
    </source>
</evidence>
<dbReference type="RefSeq" id="WP_238274154.1">
    <property type="nucleotide sequence ID" value="NZ_BPQR01000011.1"/>
</dbReference>
<keyword evidence="2 5" id="KW-0812">Transmembrane</keyword>
<feature type="transmembrane region" description="Helical" evidence="5">
    <location>
        <begin position="176"/>
        <end position="193"/>
    </location>
</feature>
<sequence>MSAPSGILGGETAWRPAATLAAVAGAVLLGAAFSFQPVLPALILAAGLYVVLCFVSPPWALALYAFVQLAVPLYVRPPPIGPLPPPPVALTMLLTLLGCLILKAMAAPHPASRPGLLDRPALRPFLAFAFVAALSLIDPGTGSEGINMWLKAFAFPLATFVAITVIVRERADVERVLAALLAAAVAISLYAIYEFRVGENWLLQNILIPQGKEDWSTFYFTGDQLGADIAYRSFSVFSQPIEFATCVGMVYPYAVVRFGTAPGWRRRLVYGAAAAICLVGLATSFSRTATGAALLATVIAGLTVPALRRWLATGAIGLALGGLLAWPWLGARVSERLNDMDNVTLRQKLWETAASLFRDHPLLGVGFGNFPEYYLDAMRAHRIGPVNEFGADAVERIRVAESFYLQLAAETGIVGIVAFAVFLVALARVMLRVARAPYPDTSALGVSVLLGTLVYLLNAATVTAYTHFSSTLLLFGFLFPLAIILDRPRQPSVERGADRAEYPR</sequence>
<name>A0ABQ4SUD7_9HYPH</name>
<organism evidence="7 8">
    <name type="scientific">Methylobacterium jeotgali</name>
    <dbReference type="NCBI Taxonomy" id="381630"/>
    <lineage>
        <taxon>Bacteria</taxon>
        <taxon>Pseudomonadati</taxon>
        <taxon>Pseudomonadota</taxon>
        <taxon>Alphaproteobacteria</taxon>
        <taxon>Hyphomicrobiales</taxon>
        <taxon>Methylobacteriaceae</taxon>
        <taxon>Methylobacterium</taxon>
    </lineage>
</organism>
<comment type="subcellular location">
    <subcellularLocation>
        <location evidence="1">Membrane</location>
        <topology evidence="1">Multi-pass membrane protein</topology>
    </subcellularLocation>
</comment>
<evidence type="ECO:0000256" key="3">
    <source>
        <dbReference type="ARBA" id="ARBA00022989"/>
    </source>
</evidence>
<gene>
    <name evidence="7" type="ORF">AOPFMNJM_0768</name>
</gene>
<feature type="transmembrane region" description="Helical" evidence="5">
    <location>
        <begin position="12"/>
        <end position="35"/>
    </location>
</feature>
<dbReference type="Proteomes" id="UP001055102">
    <property type="component" value="Unassembled WGS sequence"/>
</dbReference>
<dbReference type="Pfam" id="PF04932">
    <property type="entry name" value="Wzy_C"/>
    <property type="match status" value="1"/>
</dbReference>
<feature type="transmembrane region" description="Helical" evidence="5">
    <location>
        <begin position="237"/>
        <end position="256"/>
    </location>
</feature>
<evidence type="ECO:0000313" key="7">
    <source>
        <dbReference type="EMBL" id="GJE05468.1"/>
    </source>
</evidence>
<evidence type="ECO:0000256" key="4">
    <source>
        <dbReference type="ARBA" id="ARBA00023136"/>
    </source>
</evidence>
<keyword evidence="8" id="KW-1185">Reference proteome</keyword>
<feature type="domain" description="O-antigen ligase-related" evidence="6">
    <location>
        <begin position="272"/>
        <end position="420"/>
    </location>
</feature>
<feature type="transmembrane region" description="Helical" evidence="5">
    <location>
        <begin position="120"/>
        <end position="137"/>
    </location>
</feature>
<keyword evidence="4 5" id="KW-0472">Membrane</keyword>
<feature type="transmembrane region" description="Helical" evidence="5">
    <location>
        <begin position="268"/>
        <end position="285"/>
    </location>
</feature>
<evidence type="ECO:0000313" key="8">
    <source>
        <dbReference type="Proteomes" id="UP001055102"/>
    </source>
</evidence>
<reference evidence="7" key="2">
    <citation type="submission" date="2021-08" db="EMBL/GenBank/DDBJ databases">
        <authorList>
            <person name="Tani A."/>
            <person name="Ola A."/>
            <person name="Ogura Y."/>
            <person name="Katsura K."/>
            <person name="Hayashi T."/>
        </authorList>
    </citation>
    <scope>NUCLEOTIDE SEQUENCE</scope>
    <source>
        <strain evidence="7">LMG 23639</strain>
    </source>
</reference>
<accession>A0ABQ4SUD7</accession>
<dbReference type="InterPro" id="IPR007016">
    <property type="entry name" value="O-antigen_ligase-rel_domated"/>
</dbReference>
<dbReference type="PANTHER" id="PTHR37422">
    <property type="entry name" value="TEICHURONIC ACID BIOSYNTHESIS PROTEIN TUAE"/>
    <property type="match status" value="1"/>
</dbReference>
<feature type="transmembrane region" description="Helical" evidence="5">
    <location>
        <begin position="314"/>
        <end position="331"/>
    </location>
</feature>
<dbReference type="PANTHER" id="PTHR37422:SF13">
    <property type="entry name" value="LIPOPOLYSACCHARIDE BIOSYNTHESIS PROTEIN PA4999-RELATED"/>
    <property type="match status" value="1"/>
</dbReference>
<dbReference type="EMBL" id="BPQR01000011">
    <property type="protein sequence ID" value="GJE05468.1"/>
    <property type="molecule type" value="Genomic_DNA"/>
</dbReference>